<dbReference type="EMBL" id="FRDL01000004">
    <property type="protein sequence ID" value="SHN65670.1"/>
    <property type="molecule type" value="Genomic_DNA"/>
</dbReference>
<accession>A0A1M7T4K5</accession>
<sequence>MKTFIRLALAGAVLLPLALGLALIEREPLVAMPLRATPEGAKAVKRLFHRVRAVTVEPVAEPTVEASVADLEHVMAFGARVYPGLRGAAERVAQGIRLRLSAPVPFAPGLGWINAEAVIPAFDQGPRLAAARLGRLDLPPELALGAARLGANLILGERFGDRLLAAVPRLELTPEGGRATLAMSDADRKRLFRRLAGTLRGGDLPSPQAVAAHLRALQEAEAQGVLAGRGSLTPYLRFIVEQAMRRARPGEERQELAAAIFALNAACGSQPFSVLIAKMSGKDAPPPPRTAVCRKVTLAGQDDKKRHFVTSAAIEVASTMRISLTMGEYKELMDSIDRWGFEFADIAANVSGLRFVEAFMNADPARWPELLARVKDEDSVLIRFDDLPGKLSRDEFVARFVNADSPAYREVMRRIEARAAALPVARPLPAPEG</sequence>
<dbReference type="AlphaFoldDB" id="A0A1M7T4K5"/>
<dbReference type="Proteomes" id="UP000184066">
    <property type="component" value="Unassembled WGS sequence"/>
</dbReference>
<protein>
    <submittedName>
        <fullName evidence="1">Uncharacterized protein</fullName>
    </submittedName>
</protein>
<dbReference type="STRING" id="1189325.SAMN04488119_104146"/>
<keyword evidence="2" id="KW-1185">Reference proteome</keyword>
<dbReference type="RefSeq" id="WP_072747107.1">
    <property type="nucleotide sequence ID" value="NZ_FOHL01000004.1"/>
</dbReference>
<proteinExistence type="predicted"/>
<gene>
    <name evidence="1" type="ORF">SAMN05216200_104146</name>
</gene>
<evidence type="ECO:0000313" key="2">
    <source>
        <dbReference type="Proteomes" id="UP000184066"/>
    </source>
</evidence>
<organism evidence="1 2">
    <name type="scientific">Oceanicella actignis</name>
    <dbReference type="NCBI Taxonomy" id="1189325"/>
    <lineage>
        <taxon>Bacteria</taxon>
        <taxon>Pseudomonadati</taxon>
        <taxon>Pseudomonadota</taxon>
        <taxon>Alphaproteobacteria</taxon>
        <taxon>Rhodobacterales</taxon>
        <taxon>Paracoccaceae</taxon>
        <taxon>Oceanicella</taxon>
    </lineage>
</organism>
<evidence type="ECO:0000313" key="1">
    <source>
        <dbReference type="EMBL" id="SHN65670.1"/>
    </source>
</evidence>
<dbReference type="OrthoDB" id="9997at2"/>
<name>A0A1M7T4K5_9RHOB</name>
<reference evidence="1 2" key="1">
    <citation type="submission" date="2016-12" db="EMBL/GenBank/DDBJ databases">
        <authorList>
            <person name="Song W.-J."/>
            <person name="Kurnit D.M."/>
        </authorList>
    </citation>
    <scope>NUCLEOTIDE SEQUENCE [LARGE SCALE GENOMIC DNA]</scope>
    <source>
        <strain evidence="1 2">CGMCC 1.10808</strain>
    </source>
</reference>